<dbReference type="Gramene" id="Pp3c20_1550V3.2">
    <property type="protein sequence ID" value="Pp3c20_1550V3.2"/>
    <property type="gene ID" value="Pp3c20_1550"/>
</dbReference>
<evidence type="ECO:0000256" key="5">
    <source>
        <dbReference type="ARBA" id="ARBA00093222"/>
    </source>
</evidence>
<evidence type="ECO:0000313" key="10">
    <source>
        <dbReference type="EMBL" id="PNR32610.1"/>
    </source>
</evidence>
<dbReference type="Gramene" id="Pp3c20_1550V3.1">
    <property type="protein sequence ID" value="Pp3c20_1550V3.1"/>
    <property type="gene ID" value="Pp3c20_1550"/>
</dbReference>
<dbReference type="Gene3D" id="3.90.1150.10">
    <property type="entry name" value="Aspartate Aminotransferase, domain 1"/>
    <property type="match status" value="1"/>
</dbReference>
<dbReference type="GO" id="GO:0030170">
    <property type="term" value="F:pyridoxal phosphate binding"/>
    <property type="evidence" value="ECO:0007669"/>
    <property type="project" value="InterPro"/>
</dbReference>
<dbReference type="Proteomes" id="UP000006727">
    <property type="component" value="Chromosome 20"/>
</dbReference>
<dbReference type="SUPFAM" id="SSF53383">
    <property type="entry name" value="PLP-dependent transferases"/>
    <property type="match status" value="1"/>
</dbReference>
<dbReference type="GeneID" id="112273301"/>
<dbReference type="STRING" id="3218.A0A2K1ITK7"/>
<accession>A0A2K1ITK7</accession>
<dbReference type="GO" id="GO:0009086">
    <property type="term" value="P:methionine biosynthetic process"/>
    <property type="evidence" value="ECO:0007669"/>
    <property type="project" value="InterPro"/>
</dbReference>
<comment type="similarity">
    <text evidence="2 8">Belongs to the trans-sulfuration enzymes family.</text>
</comment>
<dbReference type="Pfam" id="PF01053">
    <property type="entry name" value="Cys_Met_Meta_PP"/>
    <property type="match status" value="1"/>
</dbReference>
<dbReference type="CDD" id="cd00614">
    <property type="entry name" value="CGS_like"/>
    <property type="match status" value="1"/>
</dbReference>
<dbReference type="Gene3D" id="3.40.640.10">
    <property type="entry name" value="Type I PLP-dependent aspartate aminotransferase-like (Major domain)"/>
    <property type="match status" value="1"/>
</dbReference>
<dbReference type="InterPro" id="IPR000277">
    <property type="entry name" value="Cys/Met-Metab_PyrdxlP-dep_enz"/>
</dbReference>
<dbReference type="EnsemblPlants" id="Pp3c20_1550V3.2">
    <property type="protein sequence ID" value="Pp3c20_1550V3.2"/>
    <property type="gene ID" value="Pp3c20_1550"/>
</dbReference>
<evidence type="ECO:0000256" key="3">
    <source>
        <dbReference type="ARBA" id="ARBA00022898"/>
    </source>
</evidence>
<comment type="cofactor">
    <cofactor evidence="1 8">
        <name>pyridoxal 5'-phosphate</name>
        <dbReference type="ChEBI" id="CHEBI:597326"/>
    </cofactor>
</comment>
<evidence type="ECO:0000256" key="8">
    <source>
        <dbReference type="RuleBase" id="RU362118"/>
    </source>
</evidence>
<dbReference type="InterPro" id="IPR044639">
    <property type="entry name" value="CGS1/2"/>
</dbReference>
<reference evidence="10 12" key="1">
    <citation type="journal article" date="2008" name="Science">
        <title>The Physcomitrella genome reveals evolutionary insights into the conquest of land by plants.</title>
        <authorList>
            <person name="Rensing S."/>
            <person name="Lang D."/>
            <person name="Zimmer A."/>
            <person name="Terry A."/>
            <person name="Salamov A."/>
            <person name="Shapiro H."/>
            <person name="Nishiyama T."/>
            <person name="Perroud P.-F."/>
            <person name="Lindquist E."/>
            <person name="Kamisugi Y."/>
            <person name="Tanahashi T."/>
            <person name="Sakakibara K."/>
            <person name="Fujita T."/>
            <person name="Oishi K."/>
            <person name="Shin-I T."/>
            <person name="Kuroki Y."/>
            <person name="Toyoda A."/>
            <person name="Suzuki Y."/>
            <person name="Hashimoto A."/>
            <person name="Yamaguchi K."/>
            <person name="Sugano A."/>
            <person name="Kohara Y."/>
            <person name="Fujiyama A."/>
            <person name="Anterola A."/>
            <person name="Aoki S."/>
            <person name="Ashton N."/>
            <person name="Barbazuk W.B."/>
            <person name="Barker E."/>
            <person name="Bennetzen J."/>
            <person name="Bezanilla M."/>
            <person name="Blankenship R."/>
            <person name="Cho S.H."/>
            <person name="Dutcher S."/>
            <person name="Estelle M."/>
            <person name="Fawcett J.A."/>
            <person name="Gundlach H."/>
            <person name="Hanada K."/>
            <person name="Heyl A."/>
            <person name="Hicks K.A."/>
            <person name="Hugh J."/>
            <person name="Lohr M."/>
            <person name="Mayer K."/>
            <person name="Melkozernov A."/>
            <person name="Murata T."/>
            <person name="Nelson D."/>
            <person name="Pils B."/>
            <person name="Prigge M."/>
            <person name="Reiss B."/>
            <person name="Renner T."/>
            <person name="Rombauts S."/>
            <person name="Rushton P."/>
            <person name="Sanderfoot A."/>
            <person name="Schween G."/>
            <person name="Shiu S.-H."/>
            <person name="Stueber K."/>
            <person name="Theodoulou F.L."/>
            <person name="Tu H."/>
            <person name="Van de Peer Y."/>
            <person name="Verrier P.J."/>
            <person name="Waters E."/>
            <person name="Wood A."/>
            <person name="Yang L."/>
            <person name="Cove D."/>
            <person name="Cuming A."/>
            <person name="Hasebe M."/>
            <person name="Lucas S."/>
            <person name="Mishler D.B."/>
            <person name="Reski R."/>
            <person name="Grigoriev I."/>
            <person name="Quatrano R.S."/>
            <person name="Boore J.L."/>
        </authorList>
    </citation>
    <scope>NUCLEOTIDE SEQUENCE [LARGE SCALE GENOMIC DNA]</scope>
    <source>
        <strain evidence="11 12">cv. Gransden 2004</strain>
    </source>
</reference>
<dbReference type="InterPro" id="IPR015424">
    <property type="entry name" value="PyrdxlP-dep_Trfase"/>
</dbReference>
<dbReference type="InterPro" id="IPR054542">
    <property type="entry name" value="Cys_met_metab_PP"/>
</dbReference>
<name>A0A2K1ITK7_PHYPA</name>
<comment type="catalytic activity">
    <reaction evidence="6">
        <text>O-phospho-L-homoserine + L-cysteine = L,L-cystathionine + phosphate</text>
        <dbReference type="Rhea" id="RHEA:80891"/>
        <dbReference type="ChEBI" id="CHEBI:35235"/>
        <dbReference type="ChEBI" id="CHEBI:43474"/>
        <dbReference type="ChEBI" id="CHEBI:57590"/>
        <dbReference type="ChEBI" id="CHEBI:58161"/>
        <dbReference type="EC" id="2.5.1.160"/>
    </reaction>
</comment>
<dbReference type="FunFam" id="3.90.1150.10:FF:000033">
    <property type="entry name" value="Cystathionine gamma-synthase"/>
    <property type="match status" value="1"/>
</dbReference>
<evidence type="ECO:0000256" key="7">
    <source>
        <dbReference type="ARBA" id="ARBA00093596"/>
    </source>
</evidence>
<evidence type="ECO:0000256" key="6">
    <source>
        <dbReference type="ARBA" id="ARBA00093261"/>
    </source>
</evidence>
<evidence type="ECO:0000313" key="11">
    <source>
        <dbReference type="EnsemblPlants" id="Pp3c20_1550V3.1"/>
    </source>
</evidence>
<evidence type="ECO:0000256" key="2">
    <source>
        <dbReference type="ARBA" id="ARBA00009077"/>
    </source>
</evidence>
<dbReference type="AlphaFoldDB" id="A0A2K1ITK7"/>
<dbReference type="OrthoDB" id="3512640at2759"/>
<dbReference type="InterPro" id="IPR015421">
    <property type="entry name" value="PyrdxlP-dep_Trfase_major"/>
</dbReference>
<dbReference type="PANTHER" id="PTHR43379:SF1">
    <property type="entry name" value="CYSTATHIONINE GAMMA-SYNTHASE 1, CHLOROPLASTIC-RELATED"/>
    <property type="match status" value="1"/>
</dbReference>
<evidence type="ECO:0000256" key="1">
    <source>
        <dbReference type="ARBA" id="ARBA00001933"/>
    </source>
</evidence>
<evidence type="ECO:0000256" key="9">
    <source>
        <dbReference type="SAM" id="MobiDB-lite"/>
    </source>
</evidence>
<protein>
    <recommendedName>
        <fullName evidence="7">plant cystathionine gamma-synthase</fullName>
        <ecNumber evidence="7">2.5.1.160</ecNumber>
    </recommendedName>
</protein>
<dbReference type="InterPro" id="IPR015422">
    <property type="entry name" value="PyrdxlP-dep_Trfase_small"/>
</dbReference>
<dbReference type="PaxDb" id="3218-PP1S152_35V6.1"/>
<evidence type="ECO:0000256" key="4">
    <source>
        <dbReference type="ARBA" id="ARBA00060510"/>
    </source>
</evidence>
<dbReference type="EMBL" id="ABEU02000020">
    <property type="protein sequence ID" value="PNR32610.1"/>
    <property type="molecule type" value="Genomic_DNA"/>
</dbReference>
<dbReference type="EnsemblPlants" id="Pp3c20_1550V3.1">
    <property type="protein sequence ID" value="Pp3c20_1550V3.1"/>
    <property type="gene ID" value="Pp3c20_1550"/>
</dbReference>
<dbReference type="GO" id="GO:0019346">
    <property type="term" value="P:transsulfuration"/>
    <property type="evidence" value="ECO:0007669"/>
    <property type="project" value="InterPro"/>
</dbReference>
<feature type="compositionally biased region" description="Basic and acidic residues" evidence="9">
    <location>
        <begin position="148"/>
        <end position="158"/>
    </location>
</feature>
<comment type="catalytic activity">
    <reaction evidence="5">
        <text>O-succinyl-L-homoserine + L-cysteine = L,L-cystathionine + succinate + H(+)</text>
        <dbReference type="Rhea" id="RHEA:20397"/>
        <dbReference type="ChEBI" id="CHEBI:15378"/>
        <dbReference type="ChEBI" id="CHEBI:30031"/>
        <dbReference type="ChEBI" id="CHEBI:35235"/>
        <dbReference type="ChEBI" id="CHEBI:57661"/>
        <dbReference type="ChEBI" id="CHEBI:58161"/>
    </reaction>
</comment>
<dbReference type="OMA" id="EHTFVDM"/>
<dbReference type="PROSITE" id="PS00868">
    <property type="entry name" value="CYS_MET_METAB_PP"/>
    <property type="match status" value="1"/>
</dbReference>
<dbReference type="GO" id="GO:0003962">
    <property type="term" value="F:cystathionine gamma-synthase activity"/>
    <property type="evidence" value="ECO:0007669"/>
    <property type="project" value="InterPro"/>
</dbReference>
<gene>
    <name evidence="11" type="primary">LOC112273301</name>
    <name evidence="10" type="ORF">PHYPA_024552</name>
</gene>
<evidence type="ECO:0000313" key="12">
    <source>
        <dbReference type="Proteomes" id="UP000006727"/>
    </source>
</evidence>
<sequence length="552" mass="58281">MAAALCIGQAAAAAAVAASAMPSVGYEHRPDASGGAASGKSGLGGGDKTPLNIASKGFFCPPCITRFPPNFVRQSSIKARRNCSNIGVAQVVAASATDRSNPAAVSAAGLSSSAHAEVVDELGNGSAAAPTGANEALLDSLIASDDTLSREKSSEAKKSSRSKPSTLAVHGGERTRRPKVQDTLTIPICQTSTYTFKDTAELIAFQEGTFTSFEYGRYGNPTTNAVEEKISALEGAEATLLSASGMCAATTMLLALVPAGGHIVTTTDCYRRTRQFIQTVLPKMSITTTVVDPADISSLQLALEQNNVSIFFSESPTNPYLRCIDVELVSKLCHEHGALVCIDGTFATPVNQQVLALGADLVLHSATKYLAGHNDVLAGSLSGTKQCLSAVRALHNILGGVVDPNAAYLILRGLKTLDLRVKQQNRTALLLAQKLEAHPKVARVHYPGLESHPEHQIAKRQMSGFGGVISFEINGDLETTSNFIDGLRIPYIAPSLGGVESLVEQPTIISYWDQSPAERARLGIKDNLVRFSCGIEDYEDILNDVMQSLNAL</sequence>
<reference evidence="10 12" key="2">
    <citation type="journal article" date="2018" name="Plant J.">
        <title>The Physcomitrella patens chromosome-scale assembly reveals moss genome structure and evolution.</title>
        <authorList>
            <person name="Lang D."/>
            <person name="Ullrich K.K."/>
            <person name="Murat F."/>
            <person name="Fuchs J."/>
            <person name="Jenkins J."/>
            <person name="Haas F.B."/>
            <person name="Piednoel M."/>
            <person name="Gundlach H."/>
            <person name="Van Bel M."/>
            <person name="Meyberg R."/>
            <person name="Vives C."/>
            <person name="Morata J."/>
            <person name="Symeonidi A."/>
            <person name="Hiss M."/>
            <person name="Muchero W."/>
            <person name="Kamisugi Y."/>
            <person name="Saleh O."/>
            <person name="Blanc G."/>
            <person name="Decker E.L."/>
            <person name="van Gessel N."/>
            <person name="Grimwood J."/>
            <person name="Hayes R.D."/>
            <person name="Graham S.W."/>
            <person name="Gunter L.E."/>
            <person name="McDaniel S.F."/>
            <person name="Hoernstein S.N.W."/>
            <person name="Larsson A."/>
            <person name="Li F.W."/>
            <person name="Perroud P.F."/>
            <person name="Phillips J."/>
            <person name="Ranjan P."/>
            <person name="Rokshar D.S."/>
            <person name="Rothfels C.J."/>
            <person name="Schneider L."/>
            <person name="Shu S."/>
            <person name="Stevenson D.W."/>
            <person name="Thummler F."/>
            <person name="Tillich M."/>
            <person name="Villarreal Aguilar J.C."/>
            <person name="Widiez T."/>
            <person name="Wong G.K."/>
            <person name="Wymore A."/>
            <person name="Zhang Y."/>
            <person name="Zimmer A.D."/>
            <person name="Quatrano R.S."/>
            <person name="Mayer K.F.X."/>
            <person name="Goodstein D."/>
            <person name="Casacuberta J.M."/>
            <person name="Vandepoele K."/>
            <person name="Reski R."/>
            <person name="Cuming A.C."/>
            <person name="Tuskan G.A."/>
            <person name="Maumus F."/>
            <person name="Salse J."/>
            <person name="Schmutz J."/>
            <person name="Rensing S.A."/>
        </authorList>
    </citation>
    <scope>NUCLEOTIDE SEQUENCE [LARGE SCALE GENOMIC DNA]</scope>
    <source>
        <strain evidence="11 12">cv. Gransden 2004</strain>
    </source>
</reference>
<dbReference type="RefSeq" id="XP_024357679.1">
    <property type="nucleotide sequence ID" value="XM_024501911.2"/>
</dbReference>
<keyword evidence="12" id="KW-1185">Reference proteome</keyword>
<dbReference type="FunFam" id="3.40.640.10:FF:000046">
    <property type="entry name" value="Cystathionine gamma-lyase"/>
    <property type="match status" value="1"/>
</dbReference>
<dbReference type="PANTHER" id="PTHR43379">
    <property type="entry name" value="CYSTATHIONINE GAMMA-SYNTHASE"/>
    <property type="match status" value="1"/>
</dbReference>
<proteinExistence type="inferred from homology"/>
<organism evidence="10">
    <name type="scientific">Physcomitrium patens</name>
    <name type="common">Spreading-leaved earth moss</name>
    <name type="synonym">Physcomitrella patens</name>
    <dbReference type="NCBI Taxonomy" id="3218"/>
    <lineage>
        <taxon>Eukaryota</taxon>
        <taxon>Viridiplantae</taxon>
        <taxon>Streptophyta</taxon>
        <taxon>Embryophyta</taxon>
        <taxon>Bryophyta</taxon>
        <taxon>Bryophytina</taxon>
        <taxon>Bryopsida</taxon>
        <taxon>Funariidae</taxon>
        <taxon>Funariales</taxon>
        <taxon>Funariaceae</taxon>
        <taxon>Physcomitrium</taxon>
    </lineage>
</organism>
<feature type="region of interest" description="Disordered" evidence="9">
    <location>
        <begin position="148"/>
        <end position="179"/>
    </location>
</feature>
<dbReference type="EC" id="2.5.1.160" evidence="7"/>
<comment type="pathway">
    <text evidence="4">Amino-acid biosynthesis; L-methionine biosynthesis via de novo pathway; L-cystathionine from O-succinyl-L-homoserine: step 1/1.</text>
</comment>
<reference evidence="11" key="3">
    <citation type="submission" date="2020-12" db="UniProtKB">
        <authorList>
            <consortium name="EnsemblPlants"/>
        </authorList>
    </citation>
    <scope>IDENTIFICATION</scope>
</reference>
<keyword evidence="3 8" id="KW-0663">Pyridoxal phosphate</keyword>